<proteinExistence type="inferred from homology"/>
<gene>
    <name evidence="6" type="ORF">TRUGW13939_06602</name>
</gene>
<dbReference type="FunFam" id="3.60.110.10:FF:000016">
    <property type="entry name" value="Nitrilase blr3397"/>
    <property type="match status" value="1"/>
</dbReference>
<protein>
    <recommendedName>
        <fullName evidence="8">CN hydrolase domain-containing protein</fullName>
    </recommendedName>
</protein>
<dbReference type="InterPro" id="IPR044149">
    <property type="entry name" value="Nitrilases_CHs"/>
</dbReference>
<feature type="compositionally biased region" description="Basic and acidic residues" evidence="3">
    <location>
        <begin position="337"/>
        <end position="346"/>
    </location>
</feature>
<reference evidence="7" key="1">
    <citation type="submission" date="2020-06" db="EMBL/GenBank/DDBJ databases">
        <title>A chromosome-scale genome assembly of Talaromyces rugulosus W13939.</title>
        <authorList>
            <person name="Wang B."/>
            <person name="Guo L."/>
            <person name="Ye K."/>
            <person name="Wang L."/>
        </authorList>
    </citation>
    <scope>NUCLEOTIDE SEQUENCE [LARGE SCALE GENOMIC DNA]</scope>
    <source>
        <strain evidence="7">W13939</strain>
    </source>
</reference>
<dbReference type="Proteomes" id="UP000509510">
    <property type="component" value="Chromosome III"/>
</dbReference>
<name>A0A7H8R0J0_TALRU</name>
<evidence type="ECO:0008006" key="8">
    <source>
        <dbReference type="Google" id="ProtNLM"/>
    </source>
</evidence>
<dbReference type="PANTHER" id="PTHR46044">
    <property type="entry name" value="NITRILASE"/>
    <property type="match status" value="1"/>
</dbReference>
<dbReference type="GO" id="GO:0000257">
    <property type="term" value="F:nitrilase activity"/>
    <property type="evidence" value="ECO:0007669"/>
    <property type="project" value="UniProtKB-ARBA"/>
</dbReference>
<dbReference type="EMBL" id="CP055900">
    <property type="protein sequence ID" value="QKX59468.1"/>
    <property type="molecule type" value="Genomic_DNA"/>
</dbReference>
<feature type="region of interest" description="Disordered" evidence="3">
    <location>
        <begin position="616"/>
        <end position="658"/>
    </location>
</feature>
<dbReference type="PANTHER" id="PTHR46044:SF1">
    <property type="entry name" value="CN HYDROLASE DOMAIN-CONTAINING PROTEIN"/>
    <property type="match status" value="1"/>
</dbReference>
<dbReference type="InterPro" id="IPR001810">
    <property type="entry name" value="F-box_dom"/>
</dbReference>
<dbReference type="Pfam" id="PF00795">
    <property type="entry name" value="CN_hydrolase"/>
    <property type="match status" value="1"/>
</dbReference>
<dbReference type="InterPro" id="IPR003010">
    <property type="entry name" value="C-N_Hydrolase"/>
</dbReference>
<evidence type="ECO:0000256" key="2">
    <source>
        <dbReference type="PROSITE-ProRule" id="PRU10139"/>
    </source>
</evidence>
<feature type="region of interest" description="Disordered" evidence="3">
    <location>
        <begin position="337"/>
        <end position="361"/>
    </location>
</feature>
<evidence type="ECO:0000259" key="5">
    <source>
        <dbReference type="PROSITE" id="PS50263"/>
    </source>
</evidence>
<evidence type="ECO:0000259" key="4">
    <source>
        <dbReference type="PROSITE" id="PS50181"/>
    </source>
</evidence>
<feature type="region of interest" description="Disordered" evidence="3">
    <location>
        <begin position="233"/>
        <end position="253"/>
    </location>
</feature>
<dbReference type="CDD" id="cd07564">
    <property type="entry name" value="nitrilases_CHs"/>
    <property type="match status" value="1"/>
</dbReference>
<dbReference type="PROSITE" id="PS00921">
    <property type="entry name" value="NITRIL_CHT_2"/>
    <property type="match status" value="1"/>
</dbReference>
<dbReference type="Gene3D" id="3.60.110.10">
    <property type="entry name" value="Carbon-nitrogen hydrolase"/>
    <property type="match status" value="1"/>
</dbReference>
<feature type="compositionally biased region" description="Acidic residues" evidence="3">
    <location>
        <begin position="347"/>
        <end position="361"/>
    </location>
</feature>
<dbReference type="OrthoDB" id="10250282at2759"/>
<dbReference type="InterPro" id="IPR036526">
    <property type="entry name" value="C-N_Hydrolase_sf"/>
</dbReference>
<dbReference type="InterPro" id="IPR000132">
    <property type="entry name" value="Nitrilase/CN_hydratase_CS"/>
</dbReference>
<evidence type="ECO:0000313" key="6">
    <source>
        <dbReference type="EMBL" id="QKX59468.1"/>
    </source>
</evidence>
<sequence length="781" mass="86900">MSTTTRTPRTMNCVLRIPARSITENTYSPVFNEYTLDRAPELYPLTTPPFNASSGLGNFSVLPNEIIDYIFEYMDLASLMNFRLINDQTFAAVEELPCFKTLCEHAPQTIRGIMSIGTGQWTTCPELLTSICNAYCEKCGDFAGYLYVLGPVQRVCFYCFTTSLAFCPISPCEANDYFGLPVEYQTDEIPKMRSIPGLYAEEHYITDLSACKPLNDTRPIPCRDNLTLLDQPSARKAANDRQSDVQERQRRSRMMWRNHSRNCRHIILNEDHRVHNVKRWMAVIKVPHLIKKEKRMDEGFCCRGCNNMASKEGYWRRKFNAEKWEQHINEYGELREGKHVVPKEEGQEQEQEGQEEEGDADDELDLAAQARTLATTPATLDALSRITHHAASRGVNVLLFPEAYLGGYPRTCDFGSAVGYRKPEGRDQFLKYFNSAVDLGDTPNGAGDDWVDRTLPTAKGKDRRGDGTREVLEKVAAATGVFIAVGLIERAGGSLYCAVVYVDPKRGVLGKRRKVMPTASERLIWAQGSPSTLKAVTTEINGVGLTIGAAICWENYMPLLRQSLYSQNVNLYLAPTADARDTWLPLMRTVACEGRAVVLSANQCVRESELPDWISKPDTNILPESSTARKQSITTTEGPHEIVWPQSPGSQLHPDKPRDQIHSSVAVDDDVPVSQLDQNQARINAKSELQTSDPYVSHGGSCIIGPLGEIIGGPIWDVCTEDAAADPSIDEYAVGSGLVVAEVDFEDCERGRLDLDVAGSYSRSDAFKLTVEGLDLNPPPL</sequence>
<feature type="active site" description="Proton acceptor" evidence="2">
    <location>
        <position position="402"/>
    </location>
</feature>
<dbReference type="PROSITE" id="PS50263">
    <property type="entry name" value="CN_HYDROLASE"/>
    <property type="match status" value="1"/>
</dbReference>
<dbReference type="GeneID" id="55994097"/>
<dbReference type="PROSITE" id="PS50181">
    <property type="entry name" value="FBOX"/>
    <property type="match status" value="1"/>
</dbReference>
<comment type="similarity">
    <text evidence="1">Belongs to the carbon-nitrogen hydrolase superfamily. Nitrilase family.</text>
</comment>
<dbReference type="RefSeq" id="XP_035345646.1">
    <property type="nucleotide sequence ID" value="XM_035489753.1"/>
</dbReference>
<keyword evidence="7" id="KW-1185">Reference proteome</keyword>
<dbReference type="SUPFAM" id="SSF56317">
    <property type="entry name" value="Carbon-nitrogen hydrolase"/>
    <property type="match status" value="1"/>
</dbReference>
<evidence type="ECO:0000256" key="1">
    <source>
        <dbReference type="ARBA" id="ARBA00008129"/>
    </source>
</evidence>
<feature type="domain" description="CN hydrolase" evidence="5">
    <location>
        <begin position="362"/>
        <end position="745"/>
    </location>
</feature>
<feature type="compositionally biased region" description="Polar residues" evidence="3">
    <location>
        <begin position="622"/>
        <end position="637"/>
    </location>
</feature>
<dbReference type="GO" id="GO:0016836">
    <property type="term" value="F:hydro-lyase activity"/>
    <property type="evidence" value="ECO:0007669"/>
    <property type="project" value="UniProtKB-ARBA"/>
</dbReference>
<accession>A0A7H8R0J0</accession>
<feature type="compositionally biased region" description="Basic and acidic residues" evidence="3">
    <location>
        <begin position="237"/>
        <end position="249"/>
    </location>
</feature>
<dbReference type="KEGG" id="trg:TRUGW13939_06602"/>
<evidence type="ECO:0000313" key="7">
    <source>
        <dbReference type="Proteomes" id="UP000509510"/>
    </source>
</evidence>
<evidence type="ECO:0000256" key="3">
    <source>
        <dbReference type="SAM" id="MobiDB-lite"/>
    </source>
</evidence>
<organism evidence="6 7">
    <name type="scientific">Talaromyces rugulosus</name>
    <name type="common">Penicillium rugulosum</name>
    <dbReference type="NCBI Taxonomy" id="121627"/>
    <lineage>
        <taxon>Eukaryota</taxon>
        <taxon>Fungi</taxon>
        <taxon>Dikarya</taxon>
        <taxon>Ascomycota</taxon>
        <taxon>Pezizomycotina</taxon>
        <taxon>Eurotiomycetes</taxon>
        <taxon>Eurotiomycetidae</taxon>
        <taxon>Eurotiales</taxon>
        <taxon>Trichocomaceae</taxon>
        <taxon>Talaromyces</taxon>
        <taxon>Talaromyces sect. Islandici</taxon>
    </lineage>
</organism>
<feature type="domain" description="F-box" evidence="4">
    <location>
        <begin position="56"/>
        <end position="102"/>
    </location>
</feature>
<dbReference type="PROSITE" id="PS00920">
    <property type="entry name" value="NITRIL_CHT_1"/>
    <property type="match status" value="1"/>
</dbReference>
<dbReference type="AlphaFoldDB" id="A0A7H8R0J0"/>